<dbReference type="EMBL" id="WMIG01000005">
    <property type="protein sequence ID" value="MTH60008.1"/>
    <property type="molecule type" value="Genomic_DNA"/>
</dbReference>
<evidence type="ECO:0000313" key="1">
    <source>
        <dbReference type="EMBL" id="MTH60008.1"/>
    </source>
</evidence>
<proteinExistence type="predicted"/>
<organism evidence="1 2">
    <name type="scientific">Paracoccus litorisediminis</name>
    <dbReference type="NCBI Taxonomy" id="2006130"/>
    <lineage>
        <taxon>Bacteria</taxon>
        <taxon>Pseudomonadati</taxon>
        <taxon>Pseudomonadota</taxon>
        <taxon>Alphaproteobacteria</taxon>
        <taxon>Rhodobacterales</taxon>
        <taxon>Paracoccaceae</taxon>
        <taxon>Paracoccus</taxon>
    </lineage>
</organism>
<dbReference type="OrthoDB" id="7990239at2"/>
<reference evidence="1 2" key="1">
    <citation type="submission" date="2019-11" db="EMBL/GenBank/DDBJ databases">
        <authorList>
            <person name="Dong K."/>
        </authorList>
    </citation>
    <scope>NUCLEOTIDE SEQUENCE [LARGE SCALE GENOMIC DNA]</scope>
    <source>
        <strain evidence="1 2">NBRC 112902</strain>
    </source>
</reference>
<accession>A0A844HLW7</accession>
<dbReference type="AlphaFoldDB" id="A0A844HLW7"/>
<comment type="caution">
    <text evidence="1">The sequence shown here is derived from an EMBL/GenBank/DDBJ whole genome shotgun (WGS) entry which is preliminary data.</text>
</comment>
<gene>
    <name evidence="1" type="ORF">GL300_12390</name>
</gene>
<dbReference type="Proteomes" id="UP000449846">
    <property type="component" value="Unassembled WGS sequence"/>
</dbReference>
<dbReference type="RefSeq" id="WP_155039943.1">
    <property type="nucleotide sequence ID" value="NZ_WMIG01000005.1"/>
</dbReference>
<name>A0A844HLW7_9RHOB</name>
<sequence>MPDNEAHIAAKPQHRVGILQAVEEQGADAAALNEMGLRTRTGKLWTRDNLRKFLKDS</sequence>
<protein>
    <recommendedName>
        <fullName evidence="3">Recombinase</fullName>
    </recommendedName>
</protein>
<keyword evidence="2" id="KW-1185">Reference proteome</keyword>
<evidence type="ECO:0008006" key="3">
    <source>
        <dbReference type="Google" id="ProtNLM"/>
    </source>
</evidence>
<evidence type="ECO:0000313" key="2">
    <source>
        <dbReference type="Proteomes" id="UP000449846"/>
    </source>
</evidence>